<evidence type="ECO:0000313" key="2">
    <source>
        <dbReference type="EMBL" id="RNI31788.1"/>
    </source>
</evidence>
<protein>
    <recommendedName>
        <fullName evidence="4">DUF4134 domain-containing protein</fullName>
    </recommendedName>
</protein>
<evidence type="ECO:0000256" key="1">
    <source>
        <dbReference type="SAM" id="Phobius"/>
    </source>
</evidence>
<dbReference type="AlphaFoldDB" id="A0A3M9N458"/>
<dbReference type="RefSeq" id="WP_123132241.1">
    <property type="nucleotide sequence ID" value="NZ_RJJE01000004.1"/>
</dbReference>
<proteinExistence type="predicted"/>
<dbReference type="OrthoDB" id="893469at2"/>
<dbReference type="EMBL" id="RJJE01000004">
    <property type="protein sequence ID" value="RNI31788.1"/>
    <property type="molecule type" value="Genomic_DNA"/>
</dbReference>
<gene>
    <name evidence="2" type="ORF">EFA69_06195</name>
</gene>
<name>A0A3M9N458_9BACT</name>
<keyword evidence="1" id="KW-1133">Transmembrane helix</keyword>
<accession>A0A3M9N458</accession>
<sequence length="134" mass="14225">MFTETYKRSAGLVAQISSSIHSLLLTGRQYEASPWEKRMMATAMGLALTNGAMAQGGTAAALEGVQETIITIVQVIFSIILVIGLIRVVMKFVNGAPDALSSLGWLVGGVILWFGFQFFKDDLVGTVGGEGGVR</sequence>
<evidence type="ECO:0008006" key="4">
    <source>
        <dbReference type="Google" id="ProtNLM"/>
    </source>
</evidence>
<feature type="transmembrane region" description="Helical" evidence="1">
    <location>
        <begin position="68"/>
        <end position="90"/>
    </location>
</feature>
<reference evidence="2 3" key="1">
    <citation type="submission" date="2018-11" db="EMBL/GenBank/DDBJ databases">
        <title>Rufibacter latericius sp. nov., isolated from water in Baiyang Lake.</title>
        <authorList>
            <person name="Yang Y."/>
        </authorList>
    </citation>
    <scope>NUCLEOTIDE SEQUENCE [LARGE SCALE GENOMIC DNA]</scope>
    <source>
        <strain evidence="2 3">MCC P1</strain>
    </source>
</reference>
<comment type="caution">
    <text evidence="2">The sequence shown here is derived from an EMBL/GenBank/DDBJ whole genome shotgun (WGS) entry which is preliminary data.</text>
</comment>
<organism evidence="2 3">
    <name type="scientific">Rufibacter immobilis</name>
    <dbReference type="NCBI Taxonomy" id="1348778"/>
    <lineage>
        <taxon>Bacteria</taxon>
        <taxon>Pseudomonadati</taxon>
        <taxon>Bacteroidota</taxon>
        <taxon>Cytophagia</taxon>
        <taxon>Cytophagales</taxon>
        <taxon>Hymenobacteraceae</taxon>
        <taxon>Rufibacter</taxon>
    </lineage>
</organism>
<keyword evidence="3" id="KW-1185">Reference proteome</keyword>
<feature type="transmembrane region" description="Helical" evidence="1">
    <location>
        <begin position="43"/>
        <end position="62"/>
    </location>
</feature>
<evidence type="ECO:0000313" key="3">
    <source>
        <dbReference type="Proteomes" id="UP000271010"/>
    </source>
</evidence>
<keyword evidence="1" id="KW-0472">Membrane</keyword>
<feature type="transmembrane region" description="Helical" evidence="1">
    <location>
        <begin position="102"/>
        <end position="119"/>
    </location>
</feature>
<dbReference type="Proteomes" id="UP000271010">
    <property type="component" value="Unassembled WGS sequence"/>
</dbReference>
<keyword evidence="1" id="KW-0812">Transmembrane</keyword>